<dbReference type="Proteomes" id="UP000321408">
    <property type="component" value="Chromosome"/>
</dbReference>
<keyword evidence="2" id="KW-1185">Reference proteome</keyword>
<dbReference type="InterPro" id="IPR003961">
    <property type="entry name" value="FN3_dom"/>
</dbReference>
<dbReference type="KEGG" id="psyt:DSAG12_02701"/>
<dbReference type="InterPro" id="IPR002126">
    <property type="entry name" value="Cadherin-like_dom"/>
</dbReference>
<dbReference type="GO" id="GO:0005509">
    <property type="term" value="F:calcium ion binding"/>
    <property type="evidence" value="ECO:0007669"/>
    <property type="project" value="InterPro"/>
</dbReference>
<dbReference type="InterPro" id="IPR039448">
    <property type="entry name" value="Beta_helix"/>
</dbReference>
<dbReference type="SUPFAM" id="SSF51126">
    <property type="entry name" value="Pectin lyase-like"/>
    <property type="match status" value="2"/>
</dbReference>
<gene>
    <name evidence="1" type="ORF">DSAG12_02701</name>
</gene>
<evidence type="ECO:0000313" key="2">
    <source>
        <dbReference type="Proteomes" id="UP000321408"/>
    </source>
</evidence>
<dbReference type="PROSITE" id="PS50268">
    <property type="entry name" value="CADHERIN_2"/>
    <property type="match status" value="1"/>
</dbReference>
<dbReference type="InterPro" id="IPR013783">
    <property type="entry name" value="Ig-like_fold"/>
</dbReference>
<dbReference type="NCBIfam" id="TIGR03804">
    <property type="entry name" value="para_beta_helix"/>
    <property type="match status" value="1"/>
</dbReference>
<dbReference type="GO" id="GO:0016020">
    <property type="term" value="C:membrane"/>
    <property type="evidence" value="ECO:0007669"/>
    <property type="project" value="InterPro"/>
</dbReference>
<dbReference type="CDD" id="cd00063">
    <property type="entry name" value="FN3"/>
    <property type="match status" value="1"/>
</dbReference>
<proteinExistence type="predicted"/>
<dbReference type="AlphaFoldDB" id="A0A5B9DCU6"/>
<dbReference type="SUPFAM" id="SSF49265">
    <property type="entry name" value="Fibronectin type III"/>
    <property type="match status" value="1"/>
</dbReference>
<dbReference type="Gene3D" id="2.160.20.10">
    <property type="entry name" value="Single-stranded right-handed beta-helix, Pectin lyase-like"/>
    <property type="match status" value="2"/>
</dbReference>
<dbReference type="Gene3D" id="2.60.40.10">
    <property type="entry name" value="Immunoglobulins"/>
    <property type="match status" value="2"/>
</dbReference>
<reference evidence="1 2" key="2">
    <citation type="journal article" date="2024" name="Int. J. Syst. Evol. Microbiol.">
        <title>Promethearchaeum syntrophicum gen. nov., sp. nov., an anaerobic, obligately syntrophic archaeon, the first isolate of the lineage 'Asgard' archaea, and proposal of the new archaeal phylum Promethearchaeota phyl. nov. and kingdom Promethearchaeati regn. nov.</title>
        <authorList>
            <person name="Imachi H."/>
            <person name="Nobu M.K."/>
            <person name="Kato S."/>
            <person name="Takaki Y."/>
            <person name="Miyazaki M."/>
            <person name="Miyata M."/>
            <person name="Ogawara M."/>
            <person name="Saito Y."/>
            <person name="Sakai S."/>
            <person name="Tahara Y.O."/>
            <person name="Takano Y."/>
            <person name="Tasumi E."/>
            <person name="Uematsu K."/>
            <person name="Yoshimura T."/>
            <person name="Itoh T."/>
            <person name="Ohkuma M."/>
            <person name="Takai K."/>
        </authorList>
    </citation>
    <scope>NUCLEOTIDE SEQUENCE [LARGE SCALE GENOMIC DNA]</scope>
    <source>
        <strain evidence="1 2">MK-D1</strain>
    </source>
</reference>
<dbReference type="SMART" id="SM00710">
    <property type="entry name" value="PbH1"/>
    <property type="match status" value="9"/>
</dbReference>
<dbReference type="GO" id="GO:0007156">
    <property type="term" value="P:homophilic cell adhesion via plasma membrane adhesion molecules"/>
    <property type="evidence" value="ECO:0007669"/>
    <property type="project" value="InterPro"/>
</dbReference>
<name>A0A5B9DCU6_9ARCH</name>
<dbReference type="PROSITE" id="PS50853">
    <property type="entry name" value="FN3"/>
    <property type="match status" value="1"/>
</dbReference>
<dbReference type="InterPro" id="IPR022441">
    <property type="entry name" value="Para_beta_helix_rpt-2"/>
</dbReference>
<organism evidence="1 2">
    <name type="scientific">Promethearchaeum syntrophicum</name>
    <dbReference type="NCBI Taxonomy" id="2594042"/>
    <lineage>
        <taxon>Archaea</taxon>
        <taxon>Promethearchaeati</taxon>
        <taxon>Promethearchaeota</taxon>
        <taxon>Promethearchaeia</taxon>
        <taxon>Promethearchaeales</taxon>
        <taxon>Promethearchaeaceae</taxon>
        <taxon>Promethearchaeum</taxon>
    </lineage>
</organism>
<reference evidence="1 2" key="1">
    <citation type="journal article" date="2020" name="Nature">
        <title>Isolation of an archaeon at the prokaryote-eukaryote interface.</title>
        <authorList>
            <person name="Imachi H."/>
            <person name="Nobu M.K."/>
            <person name="Nakahara N."/>
            <person name="Morono Y."/>
            <person name="Ogawara M."/>
            <person name="Takaki Y."/>
            <person name="Takano Y."/>
            <person name="Uematsu K."/>
            <person name="Ikuta T."/>
            <person name="Ito M."/>
            <person name="Matsui Y."/>
            <person name="Miyazaki M."/>
            <person name="Murata K."/>
            <person name="Saito Y."/>
            <person name="Sakai S."/>
            <person name="Song C."/>
            <person name="Tasumi E."/>
            <person name="Yamanaka Y."/>
            <person name="Yamaguchi T."/>
            <person name="Kamagata Y."/>
            <person name="Tamaki H."/>
            <person name="Takai K."/>
        </authorList>
    </citation>
    <scope>NUCLEOTIDE SEQUENCE [LARGE SCALE GENOMIC DNA]</scope>
    <source>
        <strain evidence="1 2">MK-D1</strain>
    </source>
</reference>
<dbReference type="InterPro" id="IPR036116">
    <property type="entry name" value="FN3_sf"/>
</dbReference>
<sequence length="956" mass="106834">MKKIKIQNRNLYLVLGILIIVLTFFSSINSNNFQDLNIENEPSPKSSAIHQIVGNSELAAAAATMGGGSGTLNDPYVLYYDPINASLNECGLLIQNTTKFAILNNTEIFGADLGMGYNITNLNLSSVENFKINNCSFHHSELDGIFMENVSNIIISNSNCSYNGRMEESWITGEGSGISITNSDFINISNSHFSTNFFSGIELKNVNNSIFTGNNMTENKAMSEMSTGTGLYASESNYITVFDNNLSSNWMRGIYGKNIENSSFESNFISNNGLSYSYDFDGAPHAIFMKDSVFLDLKNNNVSKNLDDGIALENSNHSIIRENIVIDNDNSGIFNDDCLNLSIFENEIILNNVGIRCRYAVDTNIFNNTITNSSSSGISVSFTDLINIYENIIEYCDQGFDMQWCDYANISLNLLNYCGGLNDWKSSFYLSSADNNIFTWNIVNNTDGYDFYISNSELNSIYGNFLYNISYDANQDLNNWNFTDYGNYWNNYSVYYPGAIATNGIYDTPYDRIYNGTSSFGNASDYLPLTFDYWQEIYDEALNPSPSLILQTPVLQALESTDSDGNITLNWDSIENATGYNIYSSSTFITNIDRLSIFDTAPNFSYNISGLSNGTYFYVVTAYNNSVESNASNCVWTEVRILPQNFTPLTPIIDPINATDDDGNFLLSWFAVEGAVNYSIYYSSTNPQSSGKMTNKNTPISSVEGMNLLDTVETTYYNVTGLSNGTYYFVIVANNASGSSEPSDIISVTVQIPPEEEPNPFFTPIIVLGGFIGTALGAVASNFIPSDKIVEFLKETRDKLGKKTKSDVKSDRKGDVNKEADGDLQKSEEPITLEETVPISTQINWQRVVTILDKLWNYLPKNLRDMLLNVVDKYLKFRDEAELIILNSFYSLSLGYLTSFSLYRTGDTNKCISTLDEISQEAHKAEFENLSEEAKITKEEFISPIEEINKEKEDLK</sequence>
<dbReference type="EMBL" id="CP042905">
    <property type="protein sequence ID" value="QEE16871.2"/>
    <property type="molecule type" value="Genomic_DNA"/>
</dbReference>
<dbReference type="InterPro" id="IPR011050">
    <property type="entry name" value="Pectin_lyase_fold/virulence"/>
</dbReference>
<dbReference type="SMART" id="SM00060">
    <property type="entry name" value="FN3"/>
    <property type="match status" value="2"/>
</dbReference>
<protein>
    <submittedName>
        <fullName evidence="1">Right-handed parallel beta-helix repeat-containing protein</fullName>
    </submittedName>
</protein>
<accession>A0A5B9DCU6</accession>
<dbReference type="InterPro" id="IPR012334">
    <property type="entry name" value="Pectin_lyas_fold"/>
</dbReference>
<dbReference type="Pfam" id="PF13229">
    <property type="entry name" value="Beta_helix"/>
    <property type="match status" value="2"/>
</dbReference>
<dbReference type="InterPro" id="IPR006626">
    <property type="entry name" value="PbH1"/>
</dbReference>
<evidence type="ECO:0000313" key="1">
    <source>
        <dbReference type="EMBL" id="QEE16871.2"/>
    </source>
</evidence>